<dbReference type="NCBIfam" id="NF041394">
    <property type="entry name" value="GtaseAglG_Halo"/>
    <property type="match status" value="1"/>
</dbReference>
<evidence type="ECO:0000259" key="5">
    <source>
        <dbReference type="Pfam" id="PF00535"/>
    </source>
</evidence>
<proteinExistence type="inferred from homology"/>
<dbReference type="InterPro" id="IPR001173">
    <property type="entry name" value="Glyco_trans_2-like"/>
</dbReference>
<dbReference type="InterPro" id="IPR029044">
    <property type="entry name" value="Nucleotide-diphossugar_trans"/>
</dbReference>
<dbReference type="HOGENOM" id="CLU_025996_19_2_2"/>
<organism evidence="6 7">
    <name type="scientific">Halovivax ruber (strain DSM 18193 / JCM 13892 / XH-70)</name>
    <dbReference type="NCBI Taxonomy" id="797302"/>
    <lineage>
        <taxon>Archaea</taxon>
        <taxon>Methanobacteriati</taxon>
        <taxon>Methanobacteriota</taxon>
        <taxon>Stenosarchaea group</taxon>
        <taxon>Halobacteria</taxon>
        <taxon>Halobacteriales</taxon>
        <taxon>Natrialbaceae</taxon>
        <taxon>Halovivax</taxon>
    </lineage>
</organism>
<keyword evidence="4" id="KW-0472">Membrane</keyword>
<dbReference type="OrthoDB" id="324632at2157"/>
<dbReference type="CDD" id="cd00761">
    <property type="entry name" value="Glyco_tranf_GTA_type"/>
    <property type="match status" value="1"/>
</dbReference>
<dbReference type="PANTHER" id="PTHR43179:SF12">
    <property type="entry name" value="GALACTOFURANOSYLTRANSFERASE GLFT2"/>
    <property type="match status" value="1"/>
</dbReference>
<keyword evidence="4" id="KW-0812">Transmembrane</keyword>
<dbReference type="eggNOG" id="arCOG01387">
    <property type="taxonomic scope" value="Archaea"/>
</dbReference>
<gene>
    <name evidence="6" type="ordered locus">Halru_1002</name>
</gene>
<keyword evidence="2" id="KW-0328">Glycosyltransferase</keyword>
<keyword evidence="7" id="KW-1185">Reference proteome</keyword>
<dbReference type="Pfam" id="PF00535">
    <property type="entry name" value="Glycos_transf_2"/>
    <property type="match status" value="1"/>
</dbReference>
<evidence type="ECO:0000256" key="3">
    <source>
        <dbReference type="ARBA" id="ARBA00022679"/>
    </source>
</evidence>
<dbReference type="AlphaFoldDB" id="L0IBJ7"/>
<dbReference type="STRING" id="797302.Halru_1002"/>
<evidence type="ECO:0000256" key="1">
    <source>
        <dbReference type="ARBA" id="ARBA00006739"/>
    </source>
</evidence>
<evidence type="ECO:0000256" key="2">
    <source>
        <dbReference type="ARBA" id="ARBA00022676"/>
    </source>
</evidence>
<dbReference type="SUPFAM" id="SSF53448">
    <property type="entry name" value="Nucleotide-diphospho-sugar transferases"/>
    <property type="match status" value="1"/>
</dbReference>
<dbReference type="RefSeq" id="WP_015300286.1">
    <property type="nucleotide sequence ID" value="NC_019964.1"/>
</dbReference>
<sequence>MDVSVVVCTYSLDRYADFRECVESIRSQTYDPIEVVLVVDGNERTFDRLRDEFGGLEETILHCNETNLGVSASRTEGARLASGDIVAFIDDDAVADPEWVETLVETYEATDALAVGGRMTGRWLAGRPWYLPEEFDWIVGVTHRGFAEAGEEVRNTFESNISFTRDVFLELGGFNPELGPDAESYGHGEGAEIGLRLQRRFDRGIVYEPDAVVEHKVFEHRTALRWILARAFEQGRSKRMLAAEGESTATEVGFLRELFFQHVPRRVSELFRSPSLSTFGETLMLFVLTAAVGLGYGLPAPSFGWR</sequence>
<dbReference type="InterPro" id="IPR053553">
    <property type="entry name" value="GDP_glucuronosyltransferase"/>
</dbReference>
<accession>L0IBJ7</accession>
<dbReference type="Proteomes" id="UP000010846">
    <property type="component" value="Chromosome"/>
</dbReference>
<dbReference type="KEGG" id="hru:Halru_1002"/>
<name>L0IBJ7_HALRX</name>
<dbReference type="GO" id="GO:0016757">
    <property type="term" value="F:glycosyltransferase activity"/>
    <property type="evidence" value="ECO:0007669"/>
    <property type="project" value="UniProtKB-KW"/>
</dbReference>
<feature type="domain" description="Glycosyltransferase 2-like" evidence="5">
    <location>
        <begin position="4"/>
        <end position="169"/>
    </location>
</feature>
<evidence type="ECO:0000256" key="4">
    <source>
        <dbReference type="SAM" id="Phobius"/>
    </source>
</evidence>
<dbReference type="Gene3D" id="3.90.550.10">
    <property type="entry name" value="Spore Coat Polysaccharide Biosynthesis Protein SpsA, Chain A"/>
    <property type="match status" value="1"/>
</dbReference>
<keyword evidence="3 6" id="KW-0808">Transferase</keyword>
<protein>
    <submittedName>
        <fullName evidence="6">Putative glycosyltransferase</fullName>
    </submittedName>
</protein>
<reference evidence="6" key="1">
    <citation type="submission" date="2011-09" db="EMBL/GenBank/DDBJ databases">
        <title>Complete sequence of Halovivax ruber XH-70.</title>
        <authorList>
            <consortium name="US DOE Joint Genome Institute"/>
            <person name="Lucas S."/>
            <person name="Han J."/>
            <person name="Lapidus A."/>
            <person name="Cheng J.-F."/>
            <person name="Goodwin L."/>
            <person name="Pitluck S."/>
            <person name="Peters L."/>
            <person name="Mikhailova N."/>
            <person name="Davenport K."/>
            <person name="Detter J.C."/>
            <person name="Han C."/>
            <person name="Tapia R."/>
            <person name="Land M."/>
            <person name="Hauser L."/>
            <person name="Kyrpides N."/>
            <person name="Ivanova N."/>
            <person name="Pagani I."/>
            <person name="Sproer C."/>
            <person name="Anderson I."/>
            <person name="Woyke T."/>
        </authorList>
    </citation>
    <scope>NUCLEOTIDE SEQUENCE</scope>
    <source>
        <strain evidence="6">XH-70</strain>
    </source>
</reference>
<feature type="transmembrane region" description="Helical" evidence="4">
    <location>
        <begin position="283"/>
        <end position="305"/>
    </location>
</feature>
<dbReference type="EMBL" id="CP003050">
    <property type="protein sequence ID" value="AGB15621.1"/>
    <property type="molecule type" value="Genomic_DNA"/>
</dbReference>
<dbReference type="PANTHER" id="PTHR43179">
    <property type="entry name" value="RHAMNOSYLTRANSFERASE WBBL"/>
    <property type="match status" value="1"/>
</dbReference>
<comment type="similarity">
    <text evidence="1">Belongs to the glycosyltransferase 2 family.</text>
</comment>
<evidence type="ECO:0000313" key="7">
    <source>
        <dbReference type="Proteomes" id="UP000010846"/>
    </source>
</evidence>
<keyword evidence="4" id="KW-1133">Transmembrane helix</keyword>
<dbReference type="GeneID" id="14375256"/>
<evidence type="ECO:0000313" key="6">
    <source>
        <dbReference type="EMBL" id="AGB15621.1"/>
    </source>
</evidence>